<dbReference type="GO" id="GO:0046872">
    <property type="term" value="F:metal ion binding"/>
    <property type="evidence" value="ECO:0007669"/>
    <property type="project" value="UniProtKB-KW"/>
</dbReference>
<dbReference type="Gene3D" id="3.10.180.10">
    <property type="entry name" value="2,3-Dihydroxybiphenyl 1,2-Dioxygenase, domain 1"/>
    <property type="match status" value="2"/>
</dbReference>
<dbReference type="RefSeq" id="WP_110319384.1">
    <property type="nucleotide sequence ID" value="NZ_QJJU01000027.1"/>
</dbReference>
<dbReference type="GO" id="GO:0004493">
    <property type="term" value="F:methylmalonyl-CoA epimerase activity"/>
    <property type="evidence" value="ECO:0007669"/>
    <property type="project" value="TreeGrafter"/>
</dbReference>
<dbReference type="EMBL" id="QJJU01000027">
    <property type="protein sequence ID" value="PXX01650.1"/>
    <property type="molecule type" value="Genomic_DNA"/>
</dbReference>
<dbReference type="PANTHER" id="PTHR43048:SF3">
    <property type="entry name" value="METHYLMALONYL-COA EPIMERASE, MITOCHONDRIAL"/>
    <property type="match status" value="1"/>
</dbReference>
<reference evidence="3 4" key="2">
    <citation type="submission" date="2018-06" db="EMBL/GenBank/DDBJ databases">
        <title>Sequencing of bacterial isolates from soil warming experiment in Harvard Forest, Massachusetts, USA.</title>
        <authorList>
            <person name="Deangelis K.PhD."/>
        </authorList>
    </citation>
    <scope>NUCLEOTIDE SEQUENCE [LARGE SCALE GENOMIC DNA]</scope>
    <source>
        <strain evidence="3 4">GAS496</strain>
    </source>
</reference>
<dbReference type="SUPFAM" id="SSF54593">
    <property type="entry name" value="Glyoxalase/Bleomycin resistance protein/Dihydroxybiphenyl dioxygenase"/>
    <property type="match status" value="2"/>
</dbReference>
<keyword evidence="1" id="KW-0479">Metal-binding</keyword>
<organism evidence="3 4">
    <name type="scientific">Mycolicibacterium moriokaense</name>
    <dbReference type="NCBI Taxonomy" id="39691"/>
    <lineage>
        <taxon>Bacteria</taxon>
        <taxon>Bacillati</taxon>
        <taxon>Actinomycetota</taxon>
        <taxon>Actinomycetes</taxon>
        <taxon>Mycobacteriales</taxon>
        <taxon>Mycobacteriaceae</taxon>
        <taxon>Mycolicibacterium</taxon>
    </lineage>
</organism>
<keyword evidence="4" id="KW-1185">Reference proteome</keyword>
<dbReference type="PROSITE" id="PS51819">
    <property type="entry name" value="VOC"/>
    <property type="match status" value="1"/>
</dbReference>
<dbReference type="InterPro" id="IPR051785">
    <property type="entry name" value="MMCE/EMCE_epimerase"/>
</dbReference>
<dbReference type="CDD" id="cd06587">
    <property type="entry name" value="VOC"/>
    <property type="match status" value="1"/>
</dbReference>
<evidence type="ECO:0000313" key="3">
    <source>
        <dbReference type="EMBL" id="PXX01650.1"/>
    </source>
</evidence>
<evidence type="ECO:0000256" key="1">
    <source>
        <dbReference type="ARBA" id="ARBA00022723"/>
    </source>
</evidence>
<dbReference type="InterPro" id="IPR029068">
    <property type="entry name" value="Glyas_Bleomycin-R_OHBP_Dase"/>
</dbReference>
<name>A0A318H914_9MYCO</name>
<dbReference type="Pfam" id="PF13669">
    <property type="entry name" value="Glyoxalase_4"/>
    <property type="match status" value="1"/>
</dbReference>
<dbReference type="Proteomes" id="UP000247781">
    <property type="component" value="Unassembled WGS sequence"/>
</dbReference>
<reference evidence="4" key="1">
    <citation type="submission" date="2018-05" db="EMBL/GenBank/DDBJ databases">
        <authorList>
            <person name="Deangelis K."/>
            <person name="Huntemann M."/>
            <person name="Clum A."/>
            <person name="Pillay M."/>
            <person name="Palaniappan K."/>
            <person name="Varghese N."/>
            <person name="Mikhailova N."/>
            <person name="Stamatis D."/>
            <person name="Reddy T."/>
            <person name="Daum C."/>
            <person name="Shapiro N."/>
            <person name="Ivanova N."/>
            <person name="Kyrpides N."/>
            <person name="Woyke T."/>
        </authorList>
    </citation>
    <scope>NUCLEOTIDE SEQUENCE [LARGE SCALE GENOMIC DNA]</scope>
    <source>
        <strain evidence="4">GAS496</strain>
    </source>
</reference>
<comment type="caution">
    <text evidence="3">The sequence shown here is derived from an EMBL/GenBank/DDBJ whole genome shotgun (WGS) entry which is preliminary data.</text>
</comment>
<sequence length="304" mass="33063">MEIGDLFHVVHVVDDLPGAEAWYDAVFCPTYMFRRHESDLDHRTASLMLVADYPAEPMTPHADPAGTTGTIGKFRRRFGQRLHSLAWYCDSVAEGFERFRSFGLRVAGDGGAVLNEPPTRGGIYTHPRDTFGLIELMEPRVGGRGGAPVGDSLGKCYDPRLTGDHDASWWTHSHPLGIRRTSHITVLVDDLDRAVRLYETTLDGNTFHQSSSPLAAFVAVGPSSVVELRCPQPGTPQAHALTSEGAMIWSTTFLVDDLDAASQHLADVGVAAQRGEGEVAVAPDQAYGARYSFTATVTRGDPRC</sequence>
<evidence type="ECO:0000313" key="4">
    <source>
        <dbReference type="Proteomes" id="UP000247781"/>
    </source>
</evidence>
<feature type="domain" description="VOC" evidence="2">
    <location>
        <begin position="180"/>
        <end position="304"/>
    </location>
</feature>
<dbReference type="GO" id="GO:0046491">
    <property type="term" value="P:L-methylmalonyl-CoA metabolic process"/>
    <property type="evidence" value="ECO:0007669"/>
    <property type="project" value="TreeGrafter"/>
</dbReference>
<accession>A0A318H914</accession>
<dbReference type="OrthoDB" id="4577835at2"/>
<evidence type="ECO:0000259" key="2">
    <source>
        <dbReference type="PROSITE" id="PS51819"/>
    </source>
</evidence>
<keyword evidence="3" id="KW-0223">Dioxygenase</keyword>
<protein>
    <submittedName>
        <fullName evidence="3">Glyoxalase/bleomycin resistance protein/dioxygenase superfamily protein</fullName>
    </submittedName>
</protein>
<dbReference type="GO" id="GO:0051213">
    <property type="term" value="F:dioxygenase activity"/>
    <property type="evidence" value="ECO:0007669"/>
    <property type="project" value="UniProtKB-KW"/>
</dbReference>
<dbReference type="InterPro" id="IPR037523">
    <property type="entry name" value="VOC_core"/>
</dbReference>
<dbReference type="PANTHER" id="PTHR43048">
    <property type="entry name" value="METHYLMALONYL-COA EPIMERASE"/>
    <property type="match status" value="1"/>
</dbReference>
<dbReference type="AlphaFoldDB" id="A0A318H914"/>
<proteinExistence type="predicted"/>
<keyword evidence="3" id="KW-0560">Oxidoreductase</keyword>
<gene>
    <name evidence="3" type="ORF">C8E89_12744</name>
</gene>